<evidence type="ECO:0000313" key="1">
    <source>
        <dbReference type="EMBL" id="NMQ21002.1"/>
    </source>
</evidence>
<reference evidence="1 2" key="1">
    <citation type="submission" date="2019-03" db="EMBL/GenBank/DDBJ databases">
        <title>Metabolic reconstructions from genomes of highly enriched 'Candidatus Accumulibacter' and 'Candidatus Competibacter' bioreactor populations.</title>
        <authorList>
            <person name="Annavajhala M.K."/>
            <person name="Welles L."/>
            <person name="Abbas B."/>
            <person name="Sorokin D."/>
            <person name="Park H."/>
            <person name="Van Loosdrecht M."/>
            <person name="Chandran K."/>
        </authorList>
    </citation>
    <scope>NUCLEOTIDE SEQUENCE [LARGE SCALE GENOMIC DNA]</scope>
    <source>
        <strain evidence="1 2">SBR_G</strain>
    </source>
</reference>
<evidence type="ECO:0008006" key="3">
    <source>
        <dbReference type="Google" id="ProtNLM"/>
    </source>
</evidence>
<comment type="caution">
    <text evidence="1">The sequence shown here is derived from an EMBL/GenBank/DDBJ whole genome shotgun (WGS) entry which is preliminary data.</text>
</comment>
<dbReference type="RefSeq" id="WP_169250270.1">
    <property type="nucleotide sequence ID" value="NZ_SPMZ01000072.1"/>
</dbReference>
<name>A0ABX1TQQ9_9GAMM</name>
<dbReference type="EMBL" id="SPMZ01000072">
    <property type="protein sequence ID" value="NMQ21002.1"/>
    <property type="molecule type" value="Genomic_DNA"/>
</dbReference>
<organism evidence="1 2">
    <name type="scientific">Candidatus Competibacter phosphatis</name>
    <dbReference type="NCBI Taxonomy" id="221280"/>
    <lineage>
        <taxon>Bacteria</taxon>
        <taxon>Pseudomonadati</taxon>
        <taxon>Pseudomonadota</taxon>
        <taxon>Gammaproteobacteria</taxon>
        <taxon>Candidatus Competibacteraceae</taxon>
        <taxon>Candidatus Competibacter</taxon>
    </lineage>
</organism>
<gene>
    <name evidence="1" type="ORF">E4P82_18485</name>
</gene>
<proteinExistence type="predicted"/>
<evidence type="ECO:0000313" key="2">
    <source>
        <dbReference type="Proteomes" id="UP000760480"/>
    </source>
</evidence>
<protein>
    <recommendedName>
        <fullName evidence="3">IS1595 family transposase</fullName>
    </recommendedName>
</protein>
<keyword evidence="2" id="KW-1185">Reference proteome</keyword>
<accession>A0ABX1TQQ9</accession>
<sequence>MEQTEYKQIVARLEGLTDAQFDALLETLRYRKDADGVQRLVMARLAERQCCPYCEGRTIGSV</sequence>
<dbReference type="Proteomes" id="UP000760480">
    <property type="component" value="Unassembled WGS sequence"/>
</dbReference>